<evidence type="ECO:0000313" key="1">
    <source>
        <dbReference type="EMBL" id="KRY46484.1"/>
    </source>
</evidence>
<evidence type="ECO:0000313" key="2">
    <source>
        <dbReference type="Proteomes" id="UP000054653"/>
    </source>
</evidence>
<dbReference type="EMBL" id="JYDI01000285">
    <property type="protein sequence ID" value="KRY46484.1"/>
    <property type="molecule type" value="Genomic_DNA"/>
</dbReference>
<sequence>MDNGQDDVVERTCVVFTNAEFCSSSYFGLQKLTEKGRSSAGETTCREALHQKDHSMVPESFMLSFLSAGTSRP</sequence>
<comment type="caution">
    <text evidence="1">The sequence shown here is derived from an EMBL/GenBank/DDBJ whole genome shotgun (WGS) entry which is preliminary data.</text>
</comment>
<accession>A0A0V1CAZ7</accession>
<name>A0A0V1CAZ7_TRIBR</name>
<dbReference type="Proteomes" id="UP000054653">
    <property type="component" value="Unassembled WGS sequence"/>
</dbReference>
<gene>
    <name evidence="1" type="ORF">T03_11412</name>
</gene>
<dbReference type="AlphaFoldDB" id="A0A0V1CAZ7"/>
<reference evidence="1 2" key="1">
    <citation type="submission" date="2015-01" db="EMBL/GenBank/DDBJ databases">
        <title>Evolution of Trichinella species and genotypes.</title>
        <authorList>
            <person name="Korhonen P.K."/>
            <person name="Edoardo P."/>
            <person name="Giuseppe L.R."/>
            <person name="Gasser R.B."/>
        </authorList>
    </citation>
    <scope>NUCLEOTIDE SEQUENCE [LARGE SCALE GENOMIC DNA]</scope>
    <source>
        <strain evidence="1">ISS120</strain>
    </source>
</reference>
<protein>
    <submittedName>
        <fullName evidence="1">Uncharacterized protein</fullName>
    </submittedName>
</protein>
<organism evidence="1 2">
    <name type="scientific">Trichinella britovi</name>
    <name type="common">Parasitic roundworm</name>
    <dbReference type="NCBI Taxonomy" id="45882"/>
    <lineage>
        <taxon>Eukaryota</taxon>
        <taxon>Metazoa</taxon>
        <taxon>Ecdysozoa</taxon>
        <taxon>Nematoda</taxon>
        <taxon>Enoplea</taxon>
        <taxon>Dorylaimia</taxon>
        <taxon>Trichinellida</taxon>
        <taxon>Trichinellidae</taxon>
        <taxon>Trichinella</taxon>
    </lineage>
</organism>
<proteinExistence type="predicted"/>
<keyword evidence="2" id="KW-1185">Reference proteome</keyword>